<dbReference type="InterPro" id="IPR051043">
    <property type="entry name" value="Sulfatase_Mod_Factor_Kinase"/>
</dbReference>
<dbReference type="Pfam" id="PF03781">
    <property type="entry name" value="FGE-sulfatase"/>
    <property type="match status" value="1"/>
</dbReference>
<name>A0ABV5HME8_9VIBR</name>
<evidence type="ECO:0000256" key="1">
    <source>
        <dbReference type="SAM" id="Coils"/>
    </source>
</evidence>
<organism evidence="5 6">
    <name type="scientific">Vibrio olivae</name>
    <dbReference type="NCBI Taxonomy" id="1243002"/>
    <lineage>
        <taxon>Bacteria</taxon>
        <taxon>Pseudomonadati</taxon>
        <taxon>Pseudomonadota</taxon>
        <taxon>Gammaproteobacteria</taxon>
        <taxon>Vibrionales</taxon>
        <taxon>Vibrionaceae</taxon>
        <taxon>Vibrio</taxon>
    </lineage>
</organism>
<evidence type="ECO:0000259" key="4">
    <source>
        <dbReference type="Pfam" id="PF08308"/>
    </source>
</evidence>
<evidence type="ECO:0000259" key="3">
    <source>
        <dbReference type="Pfam" id="PF03781"/>
    </source>
</evidence>
<proteinExistence type="predicted"/>
<feature type="signal peptide" evidence="2">
    <location>
        <begin position="1"/>
        <end position="22"/>
    </location>
</feature>
<dbReference type="Proteomes" id="UP001589645">
    <property type="component" value="Unassembled WGS sequence"/>
</dbReference>
<evidence type="ECO:0000313" key="5">
    <source>
        <dbReference type="EMBL" id="MFB9135431.1"/>
    </source>
</evidence>
<reference evidence="5 6" key="1">
    <citation type="submission" date="2024-09" db="EMBL/GenBank/DDBJ databases">
        <authorList>
            <person name="Sun Q."/>
            <person name="Mori K."/>
        </authorList>
    </citation>
    <scope>NUCLEOTIDE SEQUENCE [LARGE SCALE GENOMIC DNA]</scope>
    <source>
        <strain evidence="5 6">CECT 8064</strain>
    </source>
</reference>
<dbReference type="PANTHER" id="PTHR23150:SF19">
    <property type="entry name" value="FORMYLGLYCINE-GENERATING ENZYME"/>
    <property type="match status" value="1"/>
</dbReference>
<dbReference type="EMBL" id="JBHMEP010000002">
    <property type="protein sequence ID" value="MFB9135431.1"/>
    <property type="molecule type" value="Genomic_DNA"/>
</dbReference>
<dbReference type="SUPFAM" id="SSF56436">
    <property type="entry name" value="C-type lectin-like"/>
    <property type="match status" value="1"/>
</dbReference>
<keyword evidence="2" id="KW-0732">Signal</keyword>
<protein>
    <submittedName>
        <fullName evidence="5">SUMF1/EgtB/PvdO family nonheme iron enzyme</fullName>
    </submittedName>
</protein>
<dbReference type="RefSeq" id="WP_390192296.1">
    <property type="nucleotide sequence ID" value="NZ_JBHMEP010000002.1"/>
</dbReference>
<comment type="caution">
    <text evidence="5">The sequence shown here is derived from an EMBL/GenBank/DDBJ whole genome shotgun (WGS) entry which is preliminary data.</text>
</comment>
<evidence type="ECO:0000256" key="2">
    <source>
        <dbReference type="SAM" id="SignalP"/>
    </source>
</evidence>
<keyword evidence="6" id="KW-1185">Reference proteome</keyword>
<dbReference type="InterPro" id="IPR042095">
    <property type="entry name" value="SUMF_sf"/>
</dbReference>
<feature type="coiled-coil region" evidence="1">
    <location>
        <begin position="57"/>
        <end position="84"/>
    </location>
</feature>
<dbReference type="InterPro" id="IPR013229">
    <property type="entry name" value="PEGA"/>
</dbReference>
<dbReference type="Gene3D" id="3.90.1580.10">
    <property type="entry name" value="paralog of FGE (formylglycine-generating enzyme)"/>
    <property type="match status" value="1"/>
</dbReference>
<gene>
    <name evidence="5" type="ORF">ACFFUV_10710</name>
</gene>
<accession>A0ABV5HME8</accession>
<feature type="domain" description="Sulfatase-modifying factor enzyme-like" evidence="3">
    <location>
        <begin position="382"/>
        <end position="603"/>
    </location>
</feature>
<feature type="chain" id="PRO_5046751206" evidence="2">
    <location>
        <begin position="23"/>
        <end position="606"/>
    </location>
</feature>
<dbReference type="Pfam" id="PF08308">
    <property type="entry name" value="PEGA"/>
    <property type="match status" value="1"/>
</dbReference>
<keyword evidence="1" id="KW-0175">Coiled coil</keyword>
<evidence type="ECO:0000313" key="6">
    <source>
        <dbReference type="Proteomes" id="UP001589645"/>
    </source>
</evidence>
<dbReference type="PANTHER" id="PTHR23150">
    <property type="entry name" value="SULFATASE MODIFYING FACTOR 1, 2"/>
    <property type="match status" value="1"/>
</dbReference>
<dbReference type="InterPro" id="IPR005532">
    <property type="entry name" value="SUMF_dom"/>
</dbReference>
<feature type="domain" description="PEGA" evidence="4">
    <location>
        <begin position="296"/>
        <end position="359"/>
    </location>
</feature>
<feature type="coiled-coil region" evidence="1">
    <location>
        <begin position="112"/>
        <end position="174"/>
    </location>
</feature>
<dbReference type="InterPro" id="IPR016187">
    <property type="entry name" value="CTDL_fold"/>
</dbReference>
<sequence length="606" mass="68073">MRLGLPSLLIALLSVNSIHVWAEALPTTVVGIEDALFTRHSELKVAREQRDEQHAAVNTQKATLRQLNKNARRLDAELGKVKTDLARDYQRIIDDPTLDITATQQSYQQAWAKVKQNQVQRLDAQQQLEEKESQLAQKQAAVDELMQSIQELETAKLRARADRLKKELRHQETLKVSFTNRCQSSMTLAQCDQQTRDLGLQKAVKQFQTRLIDSTSEAQIARQHLSDASLNIHVLSHHVTESGFYDGMRYRTVLDVALESRAPERAACQLLGLDTKYCFAPGVGDSELSAQKEIAWVSLTVRSNQYDDHVTIDGVSYGSTPLEVMLPVGKHTVMIAKEGYRSFQQEINIQSDQALRANLYEYENRLKAGERFADSVKGKLKAPDLVAVTPGQYYIGENASHQVHLDHAFAIGTTPITVGQFETFIDRTQYQTDAELKNTCTTIKDSDITAIAKSYWRNPGFKQTADSPAVCISRNDAQAYINWLSQRTGFHYRLPSEEEWEIAARAGKHTQYWWGDEFRAGEANTGWSGTPWSNISTAPVKSFAPNPIGLYDTVGNVWQWTNDPRGVAKGGAWNFSPDMAAAHQQLFIEPSASANYVGFRVVRTVK</sequence>